<dbReference type="InterPro" id="IPR032877">
    <property type="entry name" value="Transposase_HTH"/>
</dbReference>
<evidence type="ECO:0000259" key="2">
    <source>
        <dbReference type="Pfam" id="PF13542"/>
    </source>
</evidence>
<evidence type="ECO:0000313" key="4">
    <source>
        <dbReference type="EMBL" id="OQX08758.1"/>
    </source>
</evidence>
<sequence length="402" mass="47135">MNATLQIPLDIPNIRLLSSRNGERGELILEVESHLNTTKCRHCGKAIIEFHGYDRPIQLRHLPIFERVVLIEIRPKRYRCRHCEGDPTTTQKLDWYDPNSPHTRAFERWLLKMLANSTVIDVTRRCEIGYDAVEGVLNRWIKTQVQWSDFKHLHTLGIDEISLKKGHKHYVAIITTLDDDDHPQILAVLSDRLKETVVNFLNGIPEHLKASVRRVCSDMHEGYAHAIKETLPHAELVIDRFHVAHYYHREVDQFRKQALADLKETVTPETYQACKGTMWLFRRHYWSLTGEQLQQLATLLLLSPPLQQAWLLRHELTLWFEQQQTKTEALQKLQHWKEKVRLSGLTCFDKFINLLATWQDGITNYFNDRHTSGFVEGLNNKLKVIKRRCYGLFDPKRLTDSA</sequence>
<evidence type="ECO:0000259" key="3">
    <source>
        <dbReference type="Pfam" id="PF14690"/>
    </source>
</evidence>
<dbReference type="Proteomes" id="UP000192491">
    <property type="component" value="Unassembled WGS sequence"/>
</dbReference>
<feature type="domain" description="Transposase IS204/IS1001/IS1096/IS1165 zinc-finger" evidence="3">
    <location>
        <begin position="38"/>
        <end position="83"/>
    </location>
</feature>
<dbReference type="InterPro" id="IPR047951">
    <property type="entry name" value="Transpos_ISL3"/>
</dbReference>
<reference evidence="4 5" key="1">
    <citation type="submission" date="2017-01" db="EMBL/GenBank/DDBJ databases">
        <title>Novel large sulfur bacteria in the metagenomes of groundwater-fed chemosynthetic microbial mats in the Lake Huron basin.</title>
        <authorList>
            <person name="Sharrar A.M."/>
            <person name="Flood B.E."/>
            <person name="Bailey J.V."/>
            <person name="Jones D.S."/>
            <person name="Biddanda B."/>
            <person name="Ruberg S.A."/>
            <person name="Marcus D.N."/>
            <person name="Dick G.J."/>
        </authorList>
    </citation>
    <scope>NUCLEOTIDE SEQUENCE [LARGE SCALE GENOMIC DNA]</scope>
    <source>
        <strain evidence="4">A8</strain>
    </source>
</reference>
<evidence type="ECO:0008006" key="6">
    <source>
        <dbReference type="Google" id="ProtNLM"/>
    </source>
</evidence>
<dbReference type="InterPro" id="IPR029261">
    <property type="entry name" value="Transposase_Znf"/>
</dbReference>
<dbReference type="AlphaFoldDB" id="A0A1Y1QLS1"/>
<dbReference type="PANTHER" id="PTHR33498">
    <property type="entry name" value="TRANSPOSASE FOR INSERTION SEQUENCE ELEMENT IS1557"/>
    <property type="match status" value="1"/>
</dbReference>
<dbReference type="InterPro" id="IPR002560">
    <property type="entry name" value="Transposase_DDE"/>
</dbReference>
<accession>A0A1Y1QLS1</accession>
<dbReference type="Pfam" id="PF14690">
    <property type="entry name" value="Zn_ribbon_ISL3"/>
    <property type="match status" value="1"/>
</dbReference>
<dbReference type="NCBIfam" id="NF033550">
    <property type="entry name" value="transpos_ISL3"/>
    <property type="match status" value="1"/>
</dbReference>
<dbReference type="EMBL" id="MTEJ01000166">
    <property type="protein sequence ID" value="OQX08758.1"/>
    <property type="molecule type" value="Genomic_DNA"/>
</dbReference>
<feature type="domain" description="Transposase IS204/IS1001/IS1096/IS1165 DDE" evidence="1">
    <location>
        <begin position="156"/>
        <end position="398"/>
    </location>
</feature>
<evidence type="ECO:0000259" key="1">
    <source>
        <dbReference type="Pfam" id="PF01610"/>
    </source>
</evidence>
<name>A0A1Y1QLS1_9GAMM</name>
<feature type="domain" description="Transposase IS204/IS1001/IS1096/IS1165 helix-turn-helix" evidence="2">
    <location>
        <begin position="91"/>
        <end position="140"/>
    </location>
</feature>
<proteinExistence type="predicted"/>
<gene>
    <name evidence="4" type="ORF">BWK73_24610</name>
</gene>
<comment type="caution">
    <text evidence="4">The sequence shown here is derived from an EMBL/GenBank/DDBJ whole genome shotgun (WGS) entry which is preliminary data.</text>
</comment>
<dbReference type="PANTHER" id="PTHR33498:SF1">
    <property type="entry name" value="TRANSPOSASE FOR INSERTION SEQUENCE ELEMENT IS1557"/>
    <property type="match status" value="1"/>
</dbReference>
<organism evidence="4 5">
    <name type="scientific">Thiothrix lacustris</name>
    <dbReference type="NCBI Taxonomy" id="525917"/>
    <lineage>
        <taxon>Bacteria</taxon>
        <taxon>Pseudomonadati</taxon>
        <taxon>Pseudomonadota</taxon>
        <taxon>Gammaproteobacteria</taxon>
        <taxon>Thiotrichales</taxon>
        <taxon>Thiotrichaceae</taxon>
        <taxon>Thiothrix</taxon>
    </lineage>
</organism>
<dbReference type="Pfam" id="PF01610">
    <property type="entry name" value="DDE_Tnp_ISL3"/>
    <property type="match status" value="1"/>
</dbReference>
<protein>
    <recommendedName>
        <fullName evidence="6">ISL3 family transposase</fullName>
    </recommendedName>
</protein>
<evidence type="ECO:0000313" key="5">
    <source>
        <dbReference type="Proteomes" id="UP000192491"/>
    </source>
</evidence>
<dbReference type="Pfam" id="PF13542">
    <property type="entry name" value="HTH_Tnp_ISL3"/>
    <property type="match status" value="1"/>
</dbReference>